<dbReference type="GO" id="GO:0030170">
    <property type="term" value="F:pyridoxal phosphate binding"/>
    <property type="evidence" value="ECO:0007669"/>
    <property type="project" value="InterPro"/>
</dbReference>
<dbReference type="CDD" id="cd00610">
    <property type="entry name" value="OAT_like"/>
    <property type="match status" value="1"/>
</dbReference>
<dbReference type="GO" id="GO:0042802">
    <property type="term" value="F:identical protein binding"/>
    <property type="evidence" value="ECO:0007669"/>
    <property type="project" value="TreeGrafter"/>
</dbReference>
<keyword evidence="3 7" id="KW-0808">Transferase</keyword>
<evidence type="ECO:0000256" key="4">
    <source>
        <dbReference type="ARBA" id="ARBA00022898"/>
    </source>
</evidence>
<keyword evidence="4 5" id="KW-0663">Pyridoxal phosphate</keyword>
<dbReference type="Proteomes" id="UP000315724">
    <property type="component" value="Chromosome"/>
</dbReference>
<organism evidence="7 8">
    <name type="scientific">Thalassoglobus polymorphus</name>
    <dbReference type="NCBI Taxonomy" id="2527994"/>
    <lineage>
        <taxon>Bacteria</taxon>
        <taxon>Pseudomonadati</taxon>
        <taxon>Planctomycetota</taxon>
        <taxon>Planctomycetia</taxon>
        <taxon>Planctomycetales</taxon>
        <taxon>Planctomycetaceae</taxon>
        <taxon>Thalassoglobus</taxon>
    </lineage>
</organism>
<proteinExistence type="inferred from homology"/>
<comment type="cofactor">
    <cofactor evidence="1">
        <name>pyridoxal 5'-phosphate</name>
        <dbReference type="ChEBI" id="CHEBI:597326"/>
    </cofactor>
</comment>
<name>A0A517QP57_9PLAN</name>
<keyword evidence="8" id="KW-1185">Reference proteome</keyword>
<evidence type="ECO:0000256" key="1">
    <source>
        <dbReference type="ARBA" id="ARBA00001933"/>
    </source>
</evidence>
<dbReference type="Gene3D" id="3.90.1150.10">
    <property type="entry name" value="Aspartate Aminotransferase, domain 1"/>
    <property type="match status" value="1"/>
</dbReference>
<dbReference type="InterPro" id="IPR050103">
    <property type="entry name" value="Class-III_PLP-dep_AT"/>
</dbReference>
<reference evidence="7 8" key="1">
    <citation type="submission" date="2019-02" db="EMBL/GenBank/DDBJ databases">
        <title>Deep-cultivation of Planctomycetes and their phenomic and genomic characterization uncovers novel biology.</title>
        <authorList>
            <person name="Wiegand S."/>
            <person name="Jogler M."/>
            <person name="Boedeker C."/>
            <person name="Pinto D."/>
            <person name="Vollmers J."/>
            <person name="Rivas-Marin E."/>
            <person name="Kohn T."/>
            <person name="Peeters S.H."/>
            <person name="Heuer A."/>
            <person name="Rast P."/>
            <person name="Oberbeckmann S."/>
            <person name="Bunk B."/>
            <person name="Jeske O."/>
            <person name="Meyerdierks A."/>
            <person name="Storesund J.E."/>
            <person name="Kallscheuer N."/>
            <person name="Luecker S."/>
            <person name="Lage O.M."/>
            <person name="Pohl T."/>
            <person name="Merkel B.J."/>
            <person name="Hornburger P."/>
            <person name="Mueller R.-W."/>
            <person name="Bruemmer F."/>
            <person name="Labrenz M."/>
            <person name="Spormann A.M."/>
            <person name="Op den Camp H."/>
            <person name="Overmann J."/>
            <person name="Amann R."/>
            <person name="Jetten M.S.M."/>
            <person name="Mascher T."/>
            <person name="Medema M.H."/>
            <person name="Devos D.P."/>
            <person name="Kaster A.-K."/>
            <person name="Ovreas L."/>
            <person name="Rohde M."/>
            <person name="Galperin M.Y."/>
            <person name="Jogler C."/>
        </authorList>
    </citation>
    <scope>NUCLEOTIDE SEQUENCE [LARGE SCALE GENOMIC DNA]</scope>
    <source>
        <strain evidence="7 8">Mal48</strain>
    </source>
</reference>
<feature type="compositionally biased region" description="Basic and acidic residues" evidence="6">
    <location>
        <begin position="12"/>
        <end position="25"/>
    </location>
</feature>
<feature type="compositionally biased region" description="Polar residues" evidence="6">
    <location>
        <begin position="1"/>
        <end position="10"/>
    </location>
</feature>
<dbReference type="Pfam" id="PF00202">
    <property type="entry name" value="Aminotran_3"/>
    <property type="match status" value="1"/>
</dbReference>
<dbReference type="AlphaFoldDB" id="A0A517QP57"/>
<dbReference type="InterPro" id="IPR015421">
    <property type="entry name" value="PyrdxlP-dep_Trfase_major"/>
</dbReference>
<protein>
    <submittedName>
        <fullName evidence="7">Acetylornithine aminotransferase</fullName>
        <ecNumber evidence="7">2.6.1.11</ecNumber>
    </submittedName>
</protein>
<dbReference type="InterPro" id="IPR005814">
    <property type="entry name" value="Aminotrans_3"/>
</dbReference>
<keyword evidence="2 7" id="KW-0032">Aminotransferase</keyword>
<evidence type="ECO:0000256" key="3">
    <source>
        <dbReference type="ARBA" id="ARBA00022679"/>
    </source>
</evidence>
<dbReference type="InterPro" id="IPR015424">
    <property type="entry name" value="PyrdxlP-dep_Trfase"/>
</dbReference>
<dbReference type="Gene3D" id="3.40.640.10">
    <property type="entry name" value="Type I PLP-dependent aspartate aminotransferase-like (Major domain)"/>
    <property type="match status" value="1"/>
</dbReference>
<comment type="similarity">
    <text evidence="5">Belongs to the class-III pyridoxal-phosphate-dependent aminotransferase family.</text>
</comment>
<feature type="region of interest" description="Disordered" evidence="6">
    <location>
        <begin position="1"/>
        <end position="28"/>
    </location>
</feature>
<accession>A0A517QP57</accession>
<dbReference type="KEGG" id="tpol:Mal48_26830"/>
<dbReference type="EC" id="2.6.1.11" evidence="7"/>
<evidence type="ECO:0000313" key="8">
    <source>
        <dbReference type="Proteomes" id="UP000315724"/>
    </source>
</evidence>
<dbReference type="PANTHER" id="PTHR11986">
    <property type="entry name" value="AMINOTRANSFERASE CLASS III"/>
    <property type="match status" value="1"/>
</dbReference>
<dbReference type="SUPFAM" id="SSF53383">
    <property type="entry name" value="PLP-dependent transferases"/>
    <property type="match status" value="1"/>
</dbReference>
<dbReference type="PANTHER" id="PTHR11986:SF79">
    <property type="entry name" value="ACETYLORNITHINE AMINOTRANSFERASE, MITOCHONDRIAL"/>
    <property type="match status" value="1"/>
</dbReference>
<gene>
    <name evidence="7" type="primary">argD_3</name>
    <name evidence="7" type="ORF">Mal48_26830</name>
</gene>
<dbReference type="RefSeq" id="WP_197441663.1">
    <property type="nucleotide sequence ID" value="NZ_CP036267.1"/>
</dbReference>
<dbReference type="InterPro" id="IPR015422">
    <property type="entry name" value="PyrdxlP-dep_Trfase_small"/>
</dbReference>
<evidence type="ECO:0000256" key="5">
    <source>
        <dbReference type="RuleBase" id="RU003560"/>
    </source>
</evidence>
<evidence type="ECO:0000313" key="7">
    <source>
        <dbReference type="EMBL" id="QDT33430.1"/>
    </source>
</evidence>
<sequence length="488" mass="53408">MTTESINQKATVLHDGETASNELRRRNVSTEPRCLRTPTSSMAVIESSAGSYHYTVEGRKLMDFTSGVLVSNLGHNPTRWWKRLYDYLGHGELVQKLHDGISESDEQFVRAAPLTVYNAVSPLEVESCERLLKSMRSESGGARMEQVLWAASGSEAVQKALWASLAHREEGDIIIATRDGFHGKKGLSAAITGNENSPDRDPRVRFISFPKEECYSVEKRREPLDLTKYEAELTALANEFGSRLCCVVTEPYLGGGGSFHPQKEYLQLLQRFCREWDIPFILDEIQANFGRTGSMYAYSHYGVEPDIVLLGKGLGNGIPVDAAVGRSDLFGALGYGDGSDTWSAHPLGCAAVLATLDEFEAGNVIEECQELGSVLEEGLLRLTELPAVAAVRGEGTVWGVEFQALKSDKADHTPEEVAMAAVEACYHGDGAGHAIHVLGPLAGRVIRIAPPLVLSTAEAREYLDAMYNILSRLPEFLSGDENWQPSQS</sequence>
<dbReference type="EMBL" id="CP036267">
    <property type="protein sequence ID" value="QDT33430.1"/>
    <property type="molecule type" value="Genomic_DNA"/>
</dbReference>
<dbReference type="GO" id="GO:0003992">
    <property type="term" value="F:N2-acetyl-L-ornithine:2-oxoglutarate 5-aminotransferase activity"/>
    <property type="evidence" value="ECO:0007669"/>
    <property type="project" value="UniProtKB-EC"/>
</dbReference>
<evidence type="ECO:0000256" key="6">
    <source>
        <dbReference type="SAM" id="MobiDB-lite"/>
    </source>
</evidence>
<evidence type="ECO:0000256" key="2">
    <source>
        <dbReference type="ARBA" id="ARBA00022576"/>
    </source>
</evidence>